<accession>A0ABU6ZD39</accession>
<feature type="compositionally biased region" description="Basic and acidic residues" evidence="2">
    <location>
        <begin position="152"/>
        <end position="166"/>
    </location>
</feature>
<proteinExistence type="predicted"/>
<evidence type="ECO:0000256" key="1">
    <source>
        <dbReference type="SAM" id="Coils"/>
    </source>
</evidence>
<protein>
    <submittedName>
        <fullName evidence="3">Uncharacterized protein</fullName>
    </submittedName>
</protein>
<dbReference type="EMBL" id="JASCZI010272071">
    <property type="protein sequence ID" value="MED6219864.1"/>
    <property type="molecule type" value="Genomic_DNA"/>
</dbReference>
<evidence type="ECO:0000313" key="3">
    <source>
        <dbReference type="EMBL" id="MED6219864.1"/>
    </source>
</evidence>
<feature type="coiled-coil region" evidence="1">
    <location>
        <begin position="25"/>
        <end position="76"/>
    </location>
</feature>
<organism evidence="3 4">
    <name type="scientific">Stylosanthes scabra</name>
    <dbReference type="NCBI Taxonomy" id="79078"/>
    <lineage>
        <taxon>Eukaryota</taxon>
        <taxon>Viridiplantae</taxon>
        <taxon>Streptophyta</taxon>
        <taxon>Embryophyta</taxon>
        <taxon>Tracheophyta</taxon>
        <taxon>Spermatophyta</taxon>
        <taxon>Magnoliopsida</taxon>
        <taxon>eudicotyledons</taxon>
        <taxon>Gunneridae</taxon>
        <taxon>Pentapetalae</taxon>
        <taxon>rosids</taxon>
        <taxon>fabids</taxon>
        <taxon>Fabales</taxon>
        <taxon>Fabaceae</taxon>
        <taxon>Papilionoideae</taxon>
        <taxon>50 kb inversion clade</taxon>
        <taxon>dalbergioids sensu lato</taxon>
        <taxon>Dalbergieae</taxon>
        <taxon>Pterocarpus clade</taxon>
        <taxon>Stylosanthes</taxon>
    </lineage>
</organism>
<reference evidence="3 4" key="1">
    <citation type="journal article" date="2023" name="Plants (Basel)">
        <title>Bridging the Gap: Combining Genomics and Transcriptomics Approaches to Understand Stylosanthes scabra, an Orphan Legume from the Brazilian Caatinga.</title>
        <authorList>
            <person name="Ferreira-Neto J.R.C."/>
            <person name="da Silva M.D."/>
            <person name="Binneck E."/>
            <person name="de Melo N.F."/>
            <person name="da Silva R.H."/>
            <person name="de Melo A.L.T.M."/>
            <person name="Pandolfi V."/>
            <person name="Bustamante F.O."/>
            <person name="Brasileiro-Vidal A.C."/>
            <person name="Benko-Iseppon A.M."/>
        </authorList>
    </citation>
    <scope>NUCLEOTIDE SEQUENCE [LARGE SCALE GENOMIC DNA]</scope>
    <source>
        <tissue evidence="3">Leaves</tissue>
    </source>
</reference>
<comment type="caution">
    <text evidence="3">The sequence shown here is derived from an EMBL/GenBank/DDBJ whole genome shotgun (WGS) entry which is preliminary data.</text>
</comment>
<keyword evidence="1" id="KW-0175">Coiled coil</keyword>
<dbReference type="Proteomes" id="UP001341840">
    <property type="component" value="Unassembled WGS sequence"/>
</dbReference>
<evidence type="ECO:0000256" key="2">
    <source>
        <dbReference type="SAM" id="MobiDB-lite"/>
    </source>
</evidence>
<name>A0ABU6ZD39_9FABA</name>
<evidence type="ECO:0000313" key="4">
    <source>
        <dbReference type="Proteomes" id="UP001341840"/>
    </source>
</evidence>
<sequence>MEEVKAVKTRQDELYSNENRFYNMIRKEQDLMAREMQEVKKYQINTTLIVANRNEEDKLTKAVEQQHNEMAEIKKQLKDWSLIASAKEAYCCSTHQQANPNLVEMPIKEIPKLMKNNIAKGKHIFHGALKSHHQTRSSSQVAPTPPQPNDEQMTKPDRKVTKEARK</sequence>
<feature type="region of interest" description="Disordered" evidence="2">
    <location>
        <begin position="127"/>
        <end position="166"/>
    </location>
</feature>
<keyword evidence="4" id="KW-1185">Reference proteome</keyword>
<gene>
    <name evidence="3" type="ORF">PIB30_039714</name>
</gene>